<dbReference type="InterPro" id="IPR048883">
    <property type="entry name" value="Nup188_N-subdom_III"/>
</dbReference>
<evidence type="ECO:0000259" key="12">
    <source>
        <dbReference type="Pfam" id="PF18378"/>
    </source>
</evidence>
<sequence>MAPPPDNVYFPPLGGLLEGETALLSWKLIASALVDTAGDRLTSNAVTEFLKDAFVLELLKAPSTAFSPPNAQSAAALETRTAAIHVTPTTTDKYDIKTIKADAAWLSKTAHINEVAALRIVVVELQSRNQAFLASPLSSQDATNIRKAAAGSNSNSLPAAETTADADDLWTEFGTELSRQRRLLAMYMSERRALAMATDSITALILHGMPPFPDASAAALPALTAAIDALRNDVVQGSLSGKQAAGAELDPRSFLKTLPTYIAELRDCMARASSGIQESTVGAEAVLTEELALGWVQTALTEAVHYMSVVFLVLQDRGRVFLSPAVTTEWFRFVGEYAFLDGITPGDSAMAELVLPLKTLVCANSLILLNLNRAIGYLDHDIDLEGDEEPYINDADALEAIHEAVLRAADAGLETASPVFLSWSLILHRMDVSYQERAERRDLAQNQRAQDGFELDNQPFHISQSLQPRGRRSSVGSIVSIEAARYDAFLSEQVLALNAEGDALVPRLAMLATDQCHVYDVITAMAACAGSGADAAFRPGLGARVRLVFLDLLKASFPIVGYQVDPLSALIAVLSSGHQTWDTPSDDETVATAVLQDSRLMQFYVNNSLSRFPYEFTPFVSISRLLAASTSAADGLSDAVYESLLQTPSLTFTLPAGFDGYTMIDDMDHATATMQTLQDIPLFPTGSSRRRLLAYYNEKQVAVIPAGSYGRFMIDGSGIVNIDYEHSTIALLGKRLDANLADDAFEPVLGFLQKSEVAEAISLLTALVRSEVRKASSKSAAKNGQPADAAHGAHTAHASEAGLAVVQEASRDLEQAKDIVSVVCDTLDTLIQDGPAETDESRMAVLAACIDFLLAILPLCPGRVWSYMARCQLLNNESSAGRLCILTGASDVVSERFNFLMVSVRFLSGLVGNAMTSAVQRKAASRPGARSNQHKGSGGPSGDDNSVWLGASDKTLAQVSLSIAQTVVDLYENTSTWKFASEVHRASLVSGAVGILRDVVVYASSLEAPTEQESLVACFEPAAKFVVGSFLSSSSSSLRFQPLLTSLLLGLELPRSTLYPQRYKLAVGRVVAALELSAALLKVTNHVDTTSKAPELETQIFQIASLPARLCALDGTTLRPALHLLTDLVMTAAARASEPPSLLGYLGPQISRSFLGVLLAMDKPFQRPTESARIWKFFSTILRHRQQWMANCLLTGKTPREALQTDGKVAKLSSDSALAKAKEALRSIATLPHVESMAILDFFAAAQNYWPWTIFAIRGDNDYLDSMRAYVRDLAPAATTAKADAQTACSEARIAAYIAESFAMQLYHMRQMGTEEVFARDVVQDIDYYIREGVAVAGYNASLHANFQRNFGNRYPGCALDQFKRSMLQRGELGADFYYALDLADRMLSFDAAWSGIRDSNKGFKKEMQTANLNLSLVNAQIALFHAWEVLLLELSVCLLPKNRRLPVVMLQLAEQCLTANQNSQGPELIFVEIAQSRANLALLLLQRLSEHALLPKDISALLLTVWTSINGIENPWSAERAPFYRTHLRILYLVLRGARRGQGSEGSAGGAGAPLGSVEEGAIPPAATSTAAGSVPEKKNGGMVVSTTQTVLNVLDRVVAHGFRALVSIVHDEEAESRPEDLALLTAVLQACLATPGMSECQSQVLNIMASHDVLHVATSLFSWSDKLLVDDRDPVYGELSLLFLLELSSLPVVAEQLACDGFLSHLTSAGLAGFMRRPGVSPFSDMAVSQRCYSIWAKAVLPLLVNIVIALGTSIAPEVAYVLNQFPNLLEASVQRFEAPGLSRTSAATLRTGAAAAASASTHGPPLTLLAVNEVHSLALLTRVLEVLRVNHARDIPPVAWEAGPVLESIDFWLSRPRLLRERLVPLGSRESEWRSAEAQHFKGLAENRLEEKVFQLMAVIKTILSDDEAE</sequence>
<evidence type="ECO:0000256" key="5">
    <source>
        <dbReference type="ARBA" id="ARBA00023010"/>
    </source>
</evidence>
<keyword evidence="7" id="KW-0539">Nucleus</keyword>
<protein>
    <recommendedName>
        <fullName evidence="9">Nucleoporin NUP188</fullName>
    </recommendedName>
</protein>
<keyword evidence="2" id="KW-0813">Transport</keyword>
<dbReference type="Gene3D" id="1.25.10.70">
    <property type="match status" value="1"/>
</dbReference>
<proteinExistence type="inferred from homology"/>
<dbReference type="InterPro" id="IPR044840">
    <property type="entry name" value="Nup188"/>
</dbReference>
<keyword evidence="15" id="KW-1185">Reference proteome</keyword>
<dbReference type="Pfam" id="PF21093">
    <property type="entry name" value="Nup188_N-subdom_III"/>
    <property type="match status" value="2"/>
</dbReference>
<evidence type="ECO:0000259" key="11">
    <source>
        <dbReference type="Pfam" id="PF10487"/>
    </source>
</evidence>
<evidence type="ECO:0000256" key="1">
    <source>
        <dbReference type="ARBA" id="ARBA00004567"/>
    </source>
</evidence>
<feature type="domain" description="Nucleoporin Nup188 N-terminal subdomain III" evidence="13">
    <location>
        <begin position="805"/>
        <end position="917"/>
    </location>
</feature>
<accession>A0ABP0BHB3</accession>
<feature type="domain" description="Nucleoporin Nup188 N-terminal subdomain III" evidence="13">
    <location>
        <begin position="962"/>
        <end position="1197"/>
    </location>
</feature>
<evidence type="ECO:0000256" key="8">
    <source>
        <dbReference type="ARBA" id="ARBA00038387"/>
    </source>
</evidence>
<dbReference type="Proteomes" id="UP001642405">
    <property type="component" value="Unassembled WGS sequence"/>
</dbReference>
<evidence type="ECO:0000313" key="15">
    <source>
        <dbReference type="Proteomes" id="UP001642405"/>
    </source>
</evidence>
<comment type="similarity">
    <text evidence="8">Belongs to the Nup188 family.</text>
</comment>
<feature type="region of interest" description="Disordered" evidence="10">
    <location>
        <begin position="922"/>
        <end position="944"/>
    </location>
</feature>
<dbReference type="Pfam" id="PF18378">
    <property type="entry name" value="Nup188_C"/>
    <property type="match status" value="1"/>
</dbReference>
<dbReference type="Pfam" id="PF21094">
    <property type="entry name" value="Nup188_SH3-like"/>
    <property type="match status" value="1"/>
</dbReference>
<comment type="caution">
    <text evidence="14">The sequence shown here is derived from an EMBL/GenBank/DDBJ whole genome shotgun (WGS) entry which is preliminary data.</text>
</comment>
<feature type="domain" description="Nucleoporin Nup188 N-terminal" evidence="11">
    <location>
        <begin position="280"/>
        <end position="440"/>
    </location>
</feature>
<keyword evidence="5" id="KW-0811">Translocation</keyword>
<keyword evidence="6" id="KW-0906">Nuclear pore complex</keyword>
<evidence type="ECO:0000256" key="9">
    <source>
        <dbReference type="ARBA" id="ARBA00040174"/>
    </source>
</evidence>
<dbReference type="InterPro" id="IPR041634">
    <property type="entry name" value="Nup188_C"/>
</dbReference>
<reference evidence="14 15" key="1">
    <citation type="submission" date="2024-01" db="EMBL/GenBank/DDBJ databases">
        <authorList>
            <person name="Allen C."/>
            <person name="Tagirdzhanova G."/>
        </authorList>
    </citation>
    <scope>NUCLEOTIDE SEQUENCE [LARGE SCALE GENOMIC DNA]</scope>
</reference>
<evidence type="ECO:0000256" key="3">
    <source>
        <dbReference type="ARBA" id="ARBA00022816"/>
    </source>
</evidence>
<gene>
    <name evidence="14" type="ORF">SCUCBS95973_003638</name>
</gene>
<dbReference type="Pfam" id="PF10487">
    <property type="entry name" value="Nup188_N"/>
    <property type="match status" value="1"/>
</dbReference>
<evidence type="ECO:0000256" key="7">
    <source>
        <dbReference type="ARBA" id="ARBA00023242"/>
    </source>
</evidence>
<keyword evidence="3" id="KW-0509">mRNA transport</keyword>
<organism evidence="14 15">
    <name type="scientific">Sporothrix curviconia</name>
    <dbReference type="NCBI Taxonomy" id="1260050"/>
    <lineage>
        <taxon>Eukaryota</taxon>
        <taxon>Fungi</taxon>
        <taxon>Dikarya</taxon>
        <taxon>Ascomycota</taxon>
        <taxon>Pezizomycotina</taxon>
        <taxon>Sordariomycetes</taxon>
        <taxon>Sordariomycetidae</taxon>
        <taxon>Ophiostomatales</taxon>
        <taxon>Ophiostomataceae</taxon>
        <taxon>Sporothrix</taxon>
    </lineage>
</organism>
<dbReference type="EMBL" id="CAWUHB010000016">
    <property type="protein sequence ID" value="CAK7218895.1"/>
    <property type="molecule type" value="Genomic_DNA"/>
</dbReference>
<keyword evidence="4" id="KW-0653">Protein transport</keyword>
<feature type="domain" description="Nuclear pore protein Nup188 C-terminal" evidence="12">
    <location>
        <begin position="1502"/>
        <end position="1907"/>
    </location>
</feature>
<dbReference type="PANTHER" id="PTHR31431:SF1">
    <property type="entry name" value="NUCLEOPORIN NUP188"/>
    <property type="match status" value="1"/>
</dbReference>
<evidence type="ECO:0000256" key="2">
    <source>
        <dbReference type="ARBA" id="ARBA00022448"/>
    </source>
</evidence>
<evidence type="ECO:0000256" key="4">
    <source>
        <dbReference type="ARBA" id="ARBA00022927"/>
    </source>
</evidence>
<comment type="subcellular location">
    <subcellularLocation>
        <location evidence="1">Nucleus</location>
        <location evidence="1">Nuclear pore complex</location>
    </subcellularLocation>
</comment>
<dbReference type="PANTHER" id="PTHR31431">
    <property type="entry name" value="NUCLEOPORIN NUP188 HOMOLOG"/>
    <property type="match status" value="1"/>
</dbReference>
<dbReference type="InterPro" id="IPR018864">
    <property type="entry name" value="Nucleoporin_Nup188_N"/>
</dbReference>
<evidence type="ECO:0000256" key="10">
    <source>
        <dbReference type="SAM" id="MobiDB-lite"/>
    </source>
</evidence>
<evidence type="ECO:0000256" key="6">
    <source>
        <dbReference type="ARBA" id="ARBA00023132"/>
    </source>
</evidence>
<name>A0ABP0BHB3_9PEZI</name>
<evidence type="ECO:0000313" key="14">
    <source>
        <dbReference type="EMBL" id="CAK7218895.1"/>
    </source>
</evidence>
<evidence type="ECO:0000259" key="13">
    <source>
        <dbReference type="Pfam" id="PF21093"/>
    </source>
</evidence>